<accession>A0AAT9JEC6</accession>
<reference evidence="1" key="2">
    <citation type="submission" date="2024-05" db="EMBL/GenBank/DDBJ databases">
        <authorList>
            <person name="Matrishin C.B."/>
            <person name="Kauffman K.M."/>
        </authorList>
    </citation>
    <scope>NUCLEOTIDE SEQUENCE</scope>
</reference>
<dbReference type="EMBL" id="BK068109">
    <property type="protein sequence ID" value="DBA56132.1"/>
    <property type="molecule type" value="Genomic_DNA"/>
</dbReference>
<sequence>MRTTNQFSFRAQGKDPKELVRSCINEMLEMLPDGNGFQLSAHLDVRRWTTDAGEKVFIVESGLDSPTAVSFSIVRTLSEEVSDE</sequence>
<evidence type="ECO:0000313" key="1">
    <source>
        <dbReference type="EMBL" id="DBA56132.1"/>
    </source>
</evidence>
<protein>
    <submittedName>
        <fullName evidence="1">Uncharacterized protein</fullName>
    </submittedName>
</protein>
<proteinExistence type="predicted"/>
<organism evidence="1">
    <name type="scientific">Porphyromonas phage phage028a_KCOM2799</name>
    <dbReference type="NCBI Taxonomy" id="3154118"/>
    <lineage>
        <taxon>Viruses</taxon>
        <taxon>Duplodnaviria</taxon>
        <taxon>Heunggongvirae</taxon>
        <taxon>Uroviricota</taxon>
        <taxon>Caudoviricetes</taxon>
        <taxon>Nixviridae</taxon>
        <taxon>Haasevirus</taxon>
        <taxon>Haasevirus pging00U</taxon>
    </lineage>
</organism>
<name>A0AAT9JEC6_9CAUD</name>
<reference evidence="1" key="1">
    <citation type="journal article" date="2023" name="Microbiome">
        <title>Phages are unrecognized players in the ecology of the oral pathogen Porphyromonas gingivalis.</title>
        <authorList>
            <person name="Matrishin C.B."/>
            <person name="Haase E.M."/>
            <person name="Dewhirst F.E."/>
            <person name="Mark Welch J.L."/>
            <person name="Miranda-Sanchez F."/>
            <person name="Chen T."/>
            <person name="MacFarland D.C."/>
            <person name="Kauffman K.M."/>
        </authorList>
    </citation>
    <scope>NUCLEOTIDE SEQUENCE</scope>
</reference>